<name>A0A1B8A7Z3_FUSPO</name>
<proteinExistence type="predicted"/>
<protein>
    <submittedName>
        <fullName evidence="2">Uncharacterized protein</fullName>
    </submittedName>
</protein>
<feature type="region of interest" description="Disordered" evidence="1">
    <location>
        <begin position="1"/>
        <end position="46"/>
    </location>
</feature>
<evidence type="ECO:0000313" key="2">
    <source>
        <dbReference type="EMBL" id="OBS16599.1"/>
    </source>
</evidence>
<accession>A0A1B8A7Z3</accession>
<gene>
    <name evidence="4" type="ORF">FPOA_12730</name>
    <name evidence="3" type="ORF">FPOA_12759</name>
    <name evidence="2" type="ORF">FPOA_12763</name>
</gene>
<feature type="compositionally biased region" description="Basic and acidic residues" evidence="1">
    <location>
        <begin position="34"/>
        <end position="46"/>
    </location>
</feature>
<dbReference type="EMBL" id="LYXU01000076">
    <property type="protein sequence ID" value="OBS16626.1"/>
    <property type="molecule type" value="Genomic_DNA"/>
</dbReference>
<comment type="caution">
    <text evidence="2">The sequence shown here is derived from an EMBL/GenBank/DDBJ whole genome shotgun (WGS) entry which is preliminary data.</text>
</comment>
<keyword evidence="5" id="KW-1185">Reference proteome</keyword>
<evidence type="ECO:0000313" key="5">
    <source>
        <dbReference type="Proteomes" id="UP000091967"/>
    </source>
</evidence>
<dbReference type="Proteomes" id="UP000091967">
    <property type="component" value="Unassembled WGS sequence"/>
</dbReference>
<dbReference type="AlphaFoldDB" id="A0A1B8A7Z3"/>
<sequence>MTGNPRGRRPGGPSAKRKADEELSSNPNTKKARERQEGLSEDRRAYENAKKAYKQQWSRIKAKLQKSTEWLQADEKTQAALEANAKSTHDANYIALGRHPDHMSLAQSAITMPRGAGEIPDDDGNPLWVEIRKLSTQDILQLEIIDQHLNVEEPATTFAQKSAKEMICQQIENDRKISLQTVQQSMDSTLKQLFYKCRIMEHFPDRSAAAVKLEKLAWLELSDETEPFPKLNGNVFTRAEIFIWFVISSKVPSATATITPLRPFYNSTKIKFPLARRRNLKGFQARREFPSLPWWNSRRRSYINWEPSNVSMIRAIRGWQLGAMKSKTWQCLPGPTWLWDKDSSAN</sequence>
<evidence type="ECO:0000313" key="4">
    <source>
        <dbReference type="EMBL" id="OBS16699.1"/>
    </source>
</evidence>
<dbReference type="EMBL" id="LYXU01000072">
    <property type="protein sequence ID" value="OBS16699.1"/>
    <property type="molecule type" value="Genomic_DNA"/>
</dbReference>
<dbReference type="EMBL" id="LYXU01000077">
    <property type="protein sequence ID" value="OBS16599.1"/>
    <property type="molecule type" value="Genomic_DNA"/>
</dbReference>
<evidence type="ECO:0000313" key="3">
    <source>
        <dbReference type="EMBL" id="OBS16626.1"/>
    </source>
</evidence>
<evidence type="ECO:0000256" key="1">
    <source>
        <dbReference type="SAM" id="MobiDB-lite"/>
    </source>
</evidence>
<organism evidence="2 5">
    <name type="scientific">Fusarium poae</name>
    <dbReference type="NCBI Taxonomy" id="36050"/>
    <lineage>
        <taxon>Eukaryota</taxon>
        <taxon>Fungi</taxon>
        <taxon>Dikarya</taxon>
        <taxon>Ascomycota</taxon>
        <taxon>Pezizomycotina</taxon>
        <taxon>Sordariomycetes</taxon>
        <taxon>Hypocreomycetidae</taxon>
        <taxon>Hypocreales</taxon>
        <taxon>Nectriaceae</taxon>
        <taxon>Fusarium</taxon>
    </lineage>
</organism>
<reference evidence="2 5" key="1">
    <citation type="submission" date="2016-06" db="EMBL/GenBank/DDBJ databases">
        <title>Living apart together: crosstalk between the core and supernumerary genomes in a fungal plant pathogen.</title>
        <authorList>
            <person name="Vanheule A."/>
            <person name="Audenaert K."/>
            <person name="Warris S."/>
            <person name="Van De Geest H."/>
            <person name="Schijlen E."/>
            <person name="Hofte M."/>
            <person name="De Saeger S."/>
            <person name="Haesaert G."/>
            <person name="Waalwijk C."/>
            <person name="Van Der Lee T."/>
        </authorList>
    </citation>
    <scope>NUCLEOTIDE SEQUENCE [LARGE SCALE GENOMIC DNA]</scope>
    <source>
        <strain evidence="2 5">2516</strain>
    </source>
</reference>
<dbReference type="OMA" id="HARADFK"/>